<name>A0A1J4MWX3_9ACTN</name>
<evidence type="ECO:0000313" key="5">
    <source>
        <dbReference type="EMBL" id="OIJ23861.1"/>
    </source>
</evidence>
<keyword evidence="6" id="KW-1185">Reference proteome</keyword>
<dbReference type="PRINTS" id="PR00909">
    <property type="entry name" value="SPERMDNBNDNG"/>
</dbReference>
<dbReference type="Pfam" id="PF13416">
    <property type="entry name" value="SBP_bac_8"/>
    <property type="match status" value="1"/>
</dbReference>
<evidence type="ECO:0000256" key="1">
    <source>
        <dbReference type="ARBA" id="ARBA00004418"/>
    </source>
</evidence>
<dbReference type="PROSITE" id="PS51318">
    <property type="entry name" value="TAT"/>
    <property type="match status" value="1"/>
</dbReference>
<comment type="caution">
    <text evidence="5">The sequence shown here is derived from an EMBL/GenBank/DDBJ whole genome shotgun (WGS) entry which is preliminary data.</text>
</comment>
<dbReference type="InterPro" id="IPR006311">
    <property type="entry name" value="TAT_signal"/>
</dbReference>
<dbReference type="STRING" id="1844.UG56_025700"/>
<proteinExistence type="predicted"/>
<organism evidence="5 6">
    <name type="scientific">Nocardioides luteus</name>
    <dbReference type="NCBI Taxonomy" id="1844"/>
    <lineage>
        <taxon>Bacteria</taxon>
        <taxon>Bacillati</taxon>
        <taxon>Actinomycetota</taxon>
        <taxon>Actinomycetes</taxon>
        <taxon>Propionibacteriales</taxon>
        <taxon>Nocardioidaceae</taxon>
        <taxon>Nocardioides</taxon>
    </lineage>
</organism>
<dbReference type="CDD" id="cd13590">
    <property type="entry name" value="PBP2_PotD_PotF_like"/>
    <property type="match status" value="1"/>
</dbReference>
<gene>
    <name evidence="5" type="ORF">UG56_025700</name>
</gene>
<evidence type="ECO:0000313" key="6">
    <source>
        <dbReference type="Proteomes" id="UP000033772"/>
    </source>
</evidence>
<dbReference type="Proteomes" id="UP000033772">
    <property type="component" value="Unassembled WGS sequence"/>
</dbReference>
<dbReference type="Gene3D" id="3.40.190.10">
    <property type="entry name" value="Periplasmic binding protein-like II"/>
    <property type="match status" value="2"/>
</dbReference>
<dbReference type="SUPFAM" id="SSF53850">
    <property type="entry name" value="Periplasmic binding protein-like II"/>
    <property type="match status" value="1"/>
</dbReference>
<sequence>MNKPADKNGNVRILASHAGARAIRQELSRRHFLSLAALVGAGAALSACGTGDGGSSSAAEPGGGATGGPVEKALSIYTWGDYDAPEVIEAFGKTGPKVTLDSYGSNEELISKLVAAKGTSGYDIVVPTGVYIPQLIENDVIVKFNKDLIPNIAKVDPQFLGQDWDPENDYSVCKDWGTTGFVYDTTVIKRDLKTWDDFIDAMQKEASGKTSLLDDPQGVAGLYFWANDIDWNTEDMADYDAFEAEAVEKWAPHIAAFDSYPSTGAMQENTFALMQNWNGDARLGILEHKQPDRWKWVLPGPTTELWMDNWCIPAGAPHPEAAHAFIDFVLEPENSFKEMDYIGYHTGTLGIEEMAKERKVELPEMIFFTEEQLATMKNGAVNKAQDRRTEVYDKLKAAASA</sequence>
<dbReference type="AlphaFoldDB" id="A0A1J4MWX3"/>
<comment type="subcellular location">
    <subcellularLocation>
        <location evidence="1">Periplasm</location>
    </subcellularLocation>
</comment>
<keyword evidence="3" id="KW-0732">Signal</keyword>
<dbReference type="GO" id="GO:0015846">
    <property type="term" value="P:polyamine transport"/>
    <property type="evidence" value="ECO:0007669"/>
    <property type="project" value="InterPro"/>
</dbReference>
<dbReference type="InterPro" id="IPR006059">
    <property type="entry name" value="SBP"/>
</dbReference>
<evidence type="ECO:0000256" key="3">
    <source>
        <dbReference type="ARBA" id="ARBA00022729"/>
    </source>
</evidence>
<evidence type="ECO:0000256" key="2">
    <source>
        <dbReference type="ARBA" id="ARBA00022448"/>
    </source>
</evidence>
<dbReference type="EMBL" id="JZDQ02000052">
    <property type="protein sequence ID" value="OIJ23861.1"/>
    <property type="molecule type" value="Genomic_DNA"/>
</dbReference>
<evidence type="ECO:0000256" key="4">
    <source>
        <dbReference type="ARBA" id="ARBA00022764"/>
    </source>
</evidence>
<keyword evidence="4" id="KW-0574">Periplasm</keyword>
<dbReference type="GO" id="GO:0019808">
    <property type="term" value="F:polyamine binding"/>
    <property type="evidence" value="ECO:0007669"/>
    <property type="project" value="InterPro"/>
</dbReference>
<dbReference type="InterPro" id="IPR001188">
    <property type="entry name" value="Sperm_putr-bd"/>
</dbReference>
<dbReference type="PANTHER" id="PTHR30222">
    <property type="entry name" value="SPERMIDINE/PUTRESCINE-BINDING PERIPLASMIC PROTEIN"/>
    <property type="match status" value="1"/>
</dbReference>
<dbReference type="GO" id="GO:0042597">
    <property type="term" value="C:periplasmic space"/>
    <property type="evidence" value="ECO:0007669"/>
    <property type="project" value="UniProtKB-SubCell"/>
</dbReference>
<protein>
    <submittedName>
        <fullName evidence="5">Spermidine/putrescine ABC transporter substrate-binding protein</fullName>
    </submittedName>
</protein>
<reference evidence="5" key="1">
    <citation type="submission" date="2016-10" db="EMBL/GenBank/DDBJ databases">
        <title>Draft Genome Sequence of Nocardioides luteus Strain BAFB, an Alkane-Degrading Bacterium Isolated from JP-7 Polluted Soil.</title>
        <authorList>
            <person name="Brown L."/>
            <person name="Ruiz O.N."/>
            <person name="Gunasekera T."/>
        </authorList>
    </citation>
    <scope>NUCLEOTIDE SEQUENCE [LARGE SCALE GENOMIC DNA]</scope>
    <source>
        <strain evidence="5">BAFB</strain>
    </source>
</reference>
<keyword evidence="2" id="KW-0813">Transport</keyword>
<dbReference type="PANTHER" id="PTHR30222:SF17">
    <property type="entry name" value="SPERMIDINE_PUTRESCINE-BINDING PERIPLASMIC PROTEIN"/>
    <property type="match status" value="1"/>
</dbReference>
<dbReference type="RefSeq" id="WP_071327337.1">
    <property type="nucleotide sequence ID" value="NZ_JZDQ02000052.1"/>
</dbReference>
<accession>A0A1J4MWX3</accession>